<gene>
    <name evidence="5" type="ORF">H8S61_16590</name>
</gene>
<dbReference type="EMBL" id="JACOOA010000011">
    <property type="protein sequence ID" value="MBC5585804.1"/>
    <property type="molecule type" value="Genomic_DNA"/>
</dbReference>
<dbReference type="InterPro" id="IPR045851">
    <property type="entry name" value="AMP-bd_C_sf"/>
</dbReference>
<reference evidence="5 6" key="1">
    <citation type="submission" date="2020-08" db="EMBL/GenBank/DDBJ databases">
        <title>Genome public.</title>
        <authorList>
            <person name="Liu C."/>
            <person name="Sun Q."/>
        </authorList>
    </citation>
    <scope>NUCLEOTIDE SEQUENCE [LARGE SCALE GENOMIC DNA]</scope>
    <source>
        <strain evidence="5 6">NSJ-70</strain>
    </source>
</reference>
<dbReference type="Pfam" id="PF13193">
    <property type="entry name" value="AMP-binding_C"/>
    <property type="match status" value="1"/>
</dbReference>
<dbReference type="InterPro" id="IPR042099">
    <property type="entry name" value="ANL_N_sf"/>
</dbReference>
<dbReference type="InterPro" id="IPR020845">
    <property type="entry name" value="AMP-binding_CS"/>
</dbReference>
<feature type="domain" description="AMP-dependent synthetase/ligase" evidence="3">
    <location>
        <begin position="9"/>
        <end position="375"/>
    </location>
</feature>
<protein>
    <submittedName>
        <fullName evidence="5">Acyl--CoA ligase</fullName>
    </submittedName>
</protein>
<dbReference type="Gene3D" id="3.40.50.12780">
    <property type="entry name" value="N-terminal domain of ligase-like"/>
    <property type="match status" value="1"/>
</dbReference>
<proteinExistence type="inferred from homology"/>
<dbReference type="Pfam" id="PF00501">
    <property type="entry name" value="AMP-binding"/>
    <property type="match status" value="1"/>
</dbReference>
<dbReference type="PANTHER" id="PTHR43201:SF5">
    <property type="entry name" value="MEDIUM-CHAIN ACYL-COA LIGASE ACSF2, MITOCHONDRIAL"/>
    <property type="match status" value="1"/>
</dbReference>
<dbReference type="Proteomes" id="UP000622448">
    <property type="component" value="Unassembled WGS sequence"/>
</dbReference>
<evidence type="ECO:0000313" key="6">
    <source>
        <dbReference type="Proteomes" id="UP000622448"/>
    </source>
</evidence>
<name>A0ABR7BW09_9ACTN</name>
<organism evidence="5 6">
    <name type="scientific">Eggerthella hominis</name>
    <dbReference type="NCBI Taxonomy" id="2763043"/>
    <lineage>
        <taxon>Bacteria</taxon>
        <taxon>Bacillati</taxon>
        <taxon>Actinomycetota</taxon>
        <taxon>Coriobacteriia</taxon>
        <taxon>Eggerthellales</taxon>
        <taxon>Eggerthellaceae</taxon>
        <taxon>Eggerthella</taxon>
    </lineage>
</organism>
<evidence type="ECO:0000259" key="4">
    <source>
        <dbReference type="Pfam" id="PF13193"/>
    </source>
</evidence>
<keyword evidence="2 5" id="KW-0436">Ligase</keyword>
<comment type="similarity">
    <text evidence="1">Belongs to the ATP-dependent AMP-binding enzyme family.</text>
</comment>
<evidence type="ECO:0000259" key="3">
    <source>
        <dbReference type="Pfam" id="PF00501"/>
    </source>
</evidence>
<dbReference type="RefSeq" id="WP_186939774.1">
    <property type="nucleotide sequence ID" value="NZ_JACOOA010000011.1"/>
</dbReference>
<evidence type="ECO:0000256" key="1">
    <source>
        <dbReference type="ARBA" id="ARBA00006432"/>
    </source>
</evidence>
<accession>A0ABR7BW09</accession>
<evidence type="ECO:0000256" key="2">
    <source>
        <dbReference type="ARBA" id="ARBA00022598"/>
    </source>
</evidence>
<dbReference type="InterPro" id="IPR000873">
    <property type="entry name" value="AMP-dep_synth/lig_dom"/>
</dbReference>
<comment type="caution">
    <text evidence="5">The sequence shown here is derived from an EMBL/GenBank/DDBJ whole genome shotgun (WGS) entry which is preliminary data.</text>
</comment>
<evidence type="ECO:0000313" key="5">
    <source>
        <dbReference type="EMBL" id="MBC5585804.1"/>
    </source>
</evidence>
<dbReference type="InterPro" id="IPR025110">
    <property type="entry name" value="AMP-bd_C"/>
</dbReference>
<dbReference type="SUPFAM" id="SSF56801">
    <property type="entry name" value="Acetyl-CoA synthetase-like"/>
    <property type="match status" value="1"/>
</dbReference>
<dbReference type="PROSITE" id="PS00455">
    <property type="entry name" value="AMP_BINDING"/>
    <property type="match status" value="1"/>
</dbReference>
<keyword evidence="6" id="KW-1185">Reference proteome</keyword>
<dbReference type="Gene3D" id="3.30.300.30">
    <property type="match status" value="1"/>
</dbReference>
<sequence length="518" mass="56844">MFQVDYFLTRNATCYPDRLAVATGKGALTWKELDGRATWLAQALATKGVRKGMRVAVLWHNSIEWALIWYACQRLGAVPMPLNTRLLPEEIVRHVELAMCEVMFCAARFTAAAQSVAATSELELLIVETSPATDSLEAVSWDDLLACGSSERPDVDVEEDDESVVLFTSGTTGEPKGVVRTQRMVRDHALVLAMGDGASRDEVMVTASPLYHTAGLLCVLKMAALAGTLVLAERLDPSAVLDLIERYRATQVMLVPPVVYGRLAAFERWRSYDLSSVRQVLISAGRCDLSYARIAFMLFPNASLRFSWGSTEACSLTGEAVSREEIERDPELVCTVGSVNPLVEIRLVDEQGFDVSDGSVGEALVRSSMVFGGYLGTGELDEPFVDGWLKTGDMLKRDARGFYYLVDRKKDMIKTGGENVYALEVERVLLQHPSVEDCAVVGVRDERYEEGIAAAFKLVPGATLTADDVVTLCEGRLPGFKKPRYWAVVDELPVNSVGKVQKGKLRAQGRSLFSPLHG</sequence>
<feature type="domain" description="AMP-binding enzyme C-terminal" evidence="4">
    <location>
        <begin position="424"/>
        <end position="499"/>
    </location>
</feature>
<dbReference type="PANTHER" id="PTHR43201">
    <property type="entry name" value="ACYL-COA SYNTHETASE"/>
    <property type="match status" value="1"/>
</dbReference>
<dbReference type="GO" id="GO:0016874">
    <property type="term" value="F:ligase activity"/>
    <property type="evidence" value="ECO:0007669"/>
    <property type="project" value="UniProtKB-KW"/>
</dbReference>